<proteinExistence type="predicted"/>
<evidence type="ECO:0000313" key="2">
    <source>
        <dbReference type="EMBL" id="MBB5434570.1"/>
    </source>
</evidence>
<accession>A0A7W8QQ77</accession>
<protein>
    <submittedName>
        <fullName evidence="2">Pimeloyl-ACP methyl ester carboxylesterase</fullName>
    </submittedName>
</protein>
<dbReference type="Proteomes" id="UP000572635">
    <property type="component" value="Unassembled WGS sequence"/>
</dbReference>
<dbReference type="Gene3D" id="3.40.50.1820">
    <property type="entry name" value="alpha/beta hydrolase"/>
    <property type="match status" value="1"/>
</dbReference>
<sequence length="231" mass="24675">MRLHVHTQGDGDRTALLVHGAMSDHSTWHAVAGALVERGYTVLAPDLRGHGLSPRGRYLPEEVAADLAETLPAGADLAIGHSMGGLALSMAVDRLRPARAVYYDPGWQFAHIPKAAVEGMRTMVAEATADSVRAMNPRWSDADIEAELAGFGRFDQAFFDMIGSLDGADLIPAAPVVPSLVQLADPSFTVTDEGAARLRAAGFEVRVVKGTGHCSHRDDFDGYMATLEGWI</sequence>
<organism evidence="2 3">
    <name type="scientific">Nocardiopsis composta</name>
    <dbReference type="NCBI Taxonomy" id="157465"/>
    <lineage>
        <taxon>Bacteria</taxon>
        <taxon>Bacillati</taxon>
        <taxon>Actinomycetota</taxon>
        <taxon>Actinomycetes</taxon>
        <taxon>Streptosporangiales</taxon>
        <taxon>Nocardiopsidaceae</taxon>
        <taxon>Nocardiopsis</taxon>
    </lineage>
</organism>
<dbReference type="PANTHER" id="PTHR43194">
    <property type="entry name" value="HYDROLASE ALPHA/BETA FOLD FAMILY"/>
    <property type="match status" value="1"/>
</dbReference>
<dbReference type="EMBL" id="JACHDB010000001">
    <property type="protein sequence ID" value="MBB5434570.1"/>
    <property type="molecule type" value="Genomic_DNA"/>
</dbReference>
<dbReference type="InterPro" id="IPR029058">
    <property type="entry name" value="AB_hydrolase_fold"/>
</dbReference>
<dbReference type="AlphaFoldDB" id="A0A7W8QQ77"/>
<reference evidence="2 3" key="1">
    <citation type="submission" date="2020-08" db="EMBL/GenBank/DDBJ databases">
        <title>Sequencing the genomes of 1000 actinobacteria strains.</title>
        <authorList>
            <person name="Klenk H.-P."/>
        </authorList>
    </citation>
    <scope>NUCLEOTIDE SEQUENCE [LARGE SCALE GENOMIC DNA]</scope>
    <source>
        <strain evidence="2 3">DSM 44551</strain>
    </source>
</reference>
<dbReference type="GO" id="GO:0003824">
    <property type="term" value="F:catalytic activity"/>
    <property type="evidence" value="ECO:0007669"/>
    <property type="project" value="UniProtKB-ARBA"/>
</dbReference>
<dbReference type="RefSeq" id="WP_184395279.1">
    <property type="nucleotide sequence ID" value="NZ_BAAAJD010000096.1"/>
</dbReference>
<dbReference type="InterPro" id="IPR000073">
    <property type="entry name" value="AB_hydrolase_1"/>
</dbReference>
<keyword evidence="3" id="KW-1185">Reference proteome</keyword>
<evidence type="ECO:0000313" key="3">
    <source>
        <dbReference type="Proteomes" id="UP000572635"/>
    </source>
</evidence>
<feature type="domain" description="AB hydrolase-1" evidence="1">
    <location>
        <begin position="16"/>
        <end position="219"/>
    </location>
</feature>
<dbReference type="Pfam" id="PF12697">
    <property type="entry name" value="Abhydrolase_6"/>
    <property type="match status" value="1"/>
</dbReference>
<comment type="caution">
    <text evidence="2">The sequence shown here is derived from an EMBL/GenBank/DDBJ whole genome shotgun (WGS) entry which is preliminary data.</text>
</comment>
<evidence type="ECO:0000259" key="1">
    <source>
        <dbReference type="Pfam" id="PF12697"/>
    </source>
</evidence>
<gene>
    <name evidence="2" type="ORF">HDA36_004654</name>
</gene>
<name>A0A7W8QQ77_9ACTN</name>
<dbReference type="InterPro" id="IPR050228">
    <property type="entry name" value="Carboxylesterase_BioH"/>
</dbReference>
<dbReference type="SUPFAM" id="SSF53474">
    <property type="entry name" value="alpha/beta-Hydrolases"/>
    <property type="match status" value="1"/>
</dbReference>
<dbReference type="PANTHER" id="PTHR43194:SF2">
    <property type="entry name" value="PEROXISOMAL MEMBRANE PROTEIN LPX1"/>
    <property type="match status" value="1"/>
</dbReference>